<dbReference type="AlphaFoldDB" id="A0A5N6MHD0"/>
<feature type="compositionally biased region" description="Low complexity" evidence="4">
    <location>
        <begin position="28"/>
        <end position="40"/>
    </location>
</feature>
<reference evidence="5 6" key="1">
    <citation type="submission" date="2019-08" db="EMBL/GenBank/DDBJ databases">
        <title>Arthrobacter sp. nov., isolated from plateau pika and Tibetan wild ass.</title>
        <authorList>
            <person name="Ge Y."/>
        </authorList>
    </citation>
    <scope>NUCLEOTIDE SEQUENCE [LARGE SCALE GENOMIC DNA]</scope>
    <source>
        <strain evidence="5 6">785</strain>
    </source>
</reference>
<dbReference type="GO" id="GO:0046961">
    <property type="term" value="F:proton-transporting ATPase activity, rotational mechanism"/>
    <property type="evidence" value="ECO:0007669"/>
    <property type="project" value="InterPro"/>
</dbReference>
<dbReference type="Pfam" id="PF01991">
    <property type="entry name" value="vATP-synt_E"/>
    <property type="match status" value="1"/>
</dbReference>
<comment type="caution">
    <text evidence="5">The sequence shown here is derived from an EMBL/GenBank/DDBJ whole genome shotgun (WGS) entry which is preliminary data.</text>
</comment>
<protein>
    <recommendedName>
        <fullName evidence="7">V-type ATP synthase subunit E</fullName>
    </recommendedName>
</protein>
<dbReference type="Proteomes" id="UP000326852">
    <property type="component" value="Unassembled WGS sequence"/>
</dbReference>
<dbReference type="GO" id="GO:0033178">
    <property type="term" value="C:proton-transporting two-sector ATPase complex, catalytic domain"/>
    <property type="evidence" value="ECO:0007669"/>
    <property type="project" value="InterPro"/>
</dbReference>
<evidence type="ECO:0000256" key="4">
    <source>
        <dbReference type="SAM" id="MobiDB-lite"/>
    </source>
</evidence>
<sequence length="175" mass="19182">MTRLPQGAEAALEPVRLALRQDAETAAARSEAEARQQAADLLGRAQAEADTIHRTAQREGEEAARAEAAASSARARRQARRTVLAEQEHLRTLLAEQVQEQVREVRRDPRYPQILQRLTAQADRVLGPMASVTESHKGGVIGTAGKRRLDLSLSTLAEQALEDSAGEVQRLWHNA</sequence>
<proteinExistence type="inferred from homology"/>
<name>A0A5N6MHD0_9MICC</name>
<feature type="region of interest" description="Disordered" evidence="4">
    <location>
        <begin position="28"/>
        <end position="80"/>
    </location>
</feature>
<evidence type="ECO:0008006" key="7">
    <source>
        <dbReference type="Google" id="ProtNLM"/>
    </source>
</evidence>
<keyword evidence="3" id="KW-0406">Ion transport</keyword>
<evidence type="ECO:0000313" key="5">
    <source>
        <dbReference type="EMBL" id="KAD3633134.1"/>
    </source>
</evidence>
<evidence type="ECO:0000313" key="6">
    <source>
        <dbReference type="Proteomes" id="UP000326852"/>
    </source>
</evidence>
<evidence type="ECO:0000256" key="2">
    <source>
        <dbReference type="ARBA" id="ARBA00022448"/>
    </source>
</evidence>
<organism evidence="5 6">
    <name type="scientific">Arthrobacter yangruifuii</name>
    <dbReference type="NCBI Taxonomy" id="2606616"/>
    <lineage>
        <taxon>Bacteria</taxon>
        <taxon>Bacillati</taxon>
        <taxon>Actinomycetota</taxon>
        <taxon>Actinomycetes</taxon>
        <taxon>Micrococcales</taxon>
        <taxon>Micrococcaceae</taxon>
        <taxon>Arthrobacter</taxon>
    </lineage>
</organism>
<keyword evidence="2" id="KW-0813">Transport</keyword>
<accession>A0A5N6MHD0</accession>
<evidence type="ECO:0000256" key="1">
    <source>
        <dbReference type="ARBA" id="ARBA00005901"/>
    </source>
</evidence>
<feature type="compositionally biased region" description="Basic and acidic residues" evidence="4">
    <location>
        <begin position="50"/>
        <end position="65"/>
    </location>
</feature>
<keyword evidence="6" id="KW-1185">Reference proteome</keyword>
<evidence type="ECO:0000256" key="3">
    <source>
        <dbReference type="ARBA" id="ARBA00023065"/>
    </source>
</evidence>
<dbReference type="InterPro" id="IPR002842">
    <property type="entry name" value="ATPase_V1_Esu"/>
</dbReference>
<dbReference type="OrthoDB" id="4951400at2"/>
<gene>
    <name evidence="5" type="ORF">GD627_09915</name>
</gene>
<dbReference type="EMBL" id="VTFX01000004">
    <property type="protein sequence ID" value="KAD3633134.1"/>
    <property type="molecule type" value="Genomic_DNA"/>
</dbReference>
<comment type="similarity">
    <text evidence="1">Belongs to the V-ATPase E subunit family.</text>
</comment>
<dbReference type="RefSeq" id="WP_146362285.1">
    <property type="nucleotide sequence ID" value="NZ_VOAL01000003.1"/>
</dbReference>